<evidence type="ECO:0000313" key="9">
    <source>
        <dbReference type="EMBL" id="CAB4836549.1"/>
    </source>
</evidence>
<evidence type="ECO:0000256" key="6">
    <source>
        <dbReference type="SAM" id="Phobius"/>
    </source>
</evidence>
<dbReference type="EMBL" id="CAEZYR010000006">
    <property type="protein sequence ID" value="CAB4728248.1"/>
    <property type="molecule type" value="Genomic_DNA"/>
</dbReference>
<keyword evidence="4 6" id="KW-1133">Transmembrane helix</keyword>
<comment type="subcellular location">
    <subcellularLocation>
        <location evidence="1">Membrane</location>
        <topology evidence="1">Multi-pass membrane protein</topology>
    </subcellularLocation>
</comment>
<evidence type="ECO:0000313" key="11">
    <source>
        <dbReference type="EMBL" id="CAB4992354.1"/>
    </source>
</evidence>
<evidence type="ECO:0000313" key="10">
    <source>
        <dbReference type="EMBL" id="CAB4934132.1"/>
    </source>
</evidence>
<dbReference type="AlphaFoldDB" id="A0A6J7AXW7"/>
<dbReference type="GO" id="GO:0016020">
    <property type="term" value="C:membrane"/>
    <property type="evidence" value="ECO:0007669"/>
    <property type="project" value="UniProtKB-SubCell"/>
</dbReference>
<dbReference type="Pfam" id="PF10520">
    <property type="entry name" value="Lipid_desat"/>
    <property type="match status" value="1"/>
</dbReference>
<feature type="transmembrane region" description="Helical" evidence="6">
    <location>
        <begin position="143"/>
        <end position="160"/>
    </location>
</feature>
<evidence type="ECO:0000256" key="3">
    <source>
        <dbReference type="ARBA" id="ARBA00022692"/>
    </source>
</evidence>
<feature type="transmembrane region" description="Helical" evidence="6">
    <location>
        <begin position="24"/>
        <end position="45"/>
    </location>
</feature>
<dbReference type="InterPro" id="IPR019547">
    <property type="entry name" value="Lipid_desat"/>
</dbReference>
<keyword evidence="5 6" id="KW-0472">Membrane</keyword>
<evidence type="ECO:0000259" key="7">
    <source>
        <dbReference type="Pfam" id="PF10520"/>
    </source>
</evidence>
<protein>
    <submittedName>
        <fullName evidence="9">Unannotated protein</fullName>
    </submittedName>
</protein>
<dbReference type="GO" id="GO:0016491">
    <property type="term" value="F:oxidoreductase activity"/>
    <property type="evidence" value="ECO:0007669"/>
    <property type="project" value="TreeGrafter"/>
</dbReference>
<feature type="transmembrane region" description="Helical" evidence="6">
    <location>
        <begin position="52"/>
        <end position="71"/>
    </location>
</feature>
<evidence type="ECO:0000256" key="1">
    <source>
        <dbReference type="ARBA" id="ARBA00004141"/>
    </source>
</evidence>
<sequence length="232" mass="26515">MRCRPSRPGRRPLGRYDYPTKFRVFEVVSLAFFAVCFVVFGLRILNEVSDRFAVEVIGGVLVVGFLAFVTADFLSGLVHFLCDNLGTSDTPVLGQKFIKAFREHHDDPVGMTDGDFIEVNADNFFMCLPVLVPSIVWLDVHRHVYLAAYLAVLMVFVAITNEVHKWAHMVEVPSALQRLQRTPLFLASEMHQRHHTAPYDSYYCITSGVLNPVLTRTHFWQGLLRVCRRSRQ</sequence>
<reference evidence="9" key="1">
    <citation type="submission" date="2020-05" db="EMBL/GenBank/DDBJ databases">
        <authorList>
            <person name="Chiriac C."/>
            <person name="Salcher M."/>
            <person name="Ghai R."/>
            <person name="Kavagutti S V."/>
        </authorList>
    </citation>
    <scope>NUCLEOTIDE SEQUENCE</scope>
</reference>
<name>A0A6J7AXW7_9ZZZZ</name>
<dbReference type="PANTHER" id="PTHR48177:SF1">
    <property type="entry name" value="PLASMANYLETHANOLAMINE DESATURASE 1"/>
    <property type="match status" value="1"/>
</dbReference>
<comment type="similarity">
    <text evidence="2">Belongs to the fatty acid desaturase CarF family.</text>
</comment>
<gene>
    <name evidence="8" type="ORF">UFOPK2754_00300</name>
    <name evidence="9" type="ORF">UFOPK3139_02993</name>
    <name evidence="10" type="ORF">UFOPK3543_02846</name>
    <name evidence="11" type="ORF">UFOPK3967_01090</name>
</gene>
<evidence type="ECO:0000256" key="2">
    <source>
        <dbReference type="ARBA" id="ARBA00007620"/>
    </source>
</evidence>
<evidence type="ECO:0000256" key="4">
    <source>
        <dbReference type="ARBA" id="ARBA00022989"/>
    </source>
</evidence>
<dbReference type="EMBL" id="CAFBMH010000163">
    <property type="protein sequence ID" value="CAB4934132.1"/>
    <property type="molecule type" value="Genomic_DNA"/>
</dbReference>
<evidence type="ECO:0000313" key="8">
    <source>
        <dbReference type="EMBL" id="CAB4728248.1"/>
    </source>
</evidence>
<feature type="domain" description="Lipid desaturase" evidence="7">
    <location>
        <begin position="69"/>
        <end position="225"/>
    </location>
</feature>
<organism evidence="9">
    <name type="scientific">freshwater metagenome</name>
    <dbReference type="NCBI Taxonomy" id="449393"/>
    <lineage>
        <taxon>unclassified sequences</taxon>
        <taxon>metagenomes</taxon>
        <taxon>ecological metagenomes</taxon>
    </lineage>
</organism>
<dbReference type="EMBL" id="CAFABA010000193">
    <property type="protein sequence ID" value="CAB4836549.1"/>
    <property type="molecule type" value="Genomic_DNA"/>
</dbReference>
<dbReference type="InterPro" id="IPR052601">
    <property type="entry name" value="Plasmalogen_desaturase"/>
</dbReference>
<dbReference type="EMBL" id="CAFBOS010000053">
    <property type="protein sequence ID" value="CAB4992354.1"/>
    <property type="molecule type" value="Genomic_DNA"/>
</dbReference>
<accession>A0A6J7AXW7</accession>
<dbReference type="PANTHER" id="PTHR48177">
    <property type="entry name" value="TRANSMEMBRANE PROTEIN 189"/>
    <property type="match status" value="1"/>
</dbReference>
<keyword evidence="3 6" id="KW-0812">Transmembrane</keyword>
<proteinExistence type="inferred from homology"/>
<evidence type="ECO:0000256" key="5">
    <source>
        <dbReference type="ARBA" id="ARBA00023136"/>
    </source>
</evidence>